<proteinExistence type="predicted"/>
<organism evidence="2 3">
    <name type="scientific">Cucurbitaria berberidis CBS 394.84</name>
    <dbReference type="NCBI Taxonomy" id="1168544"/>
    <lineage>
        <taxon>Eukaryota</taxon>
        <taxon>Fungi</taxon>
        <taxon>Dikarya</taxon>
        <taxon>Ascomycota</taxon>
        <taxon>Pezizomycotina</taxon>
        <taxon>Dothideomycetes</taxon>
        <taxon>Pleosporomycetidae</taxon>
        <taxon>Pleosporales</taxon>
        <taxon>Pleosporineae</taxon>
        <taxon>Cucurbitariaceae</taxon>
        <taxon>Cucurbitaria</taxon>
    </lineage>
</organism>
<keyword evidence="3" id="KW-1185">Reference proteome</keyword>
<protein>
    <recommendedName>
        <fullName evidence="4">Secreted protein</fullName>
    </recommendedName>
</protein>
<evidence type="ECO:0000313" key="3">
    <source>
        <dbReference type="Proteomes" id="UP000800039"/>
    </source>
</evidence>
<sequence length="83" mass="9551">MTVSTWTPVAACLILALLFKHDFQEASRVDFWDIKSKDERGQKSSRVARFEPARVEFRSRCMFLLAQFTALGSLDITSFQSLF</sequence>
<dbReference type="Proteomes" id="UP000800039">
    <property type="component" value="Unassembled WGS sequence"/>
</dbReference>
<evidence type="ECO:0000256" key="1">
    <source>
        <dbReference type="SAM" id="SignalP"/>
    </source>
</evidence>
<keyword evidence="1" id="KW-0732">Signal</keyword>
<evidence type="ECO:0000313" key="2">
    <source>
        <dbReference type="EMBL" id="KAF1850752.1"/>
    </source>
</evidence>
<comment type="caution">
    <text evidence="2">The sequence shown here is derived from an EMBL/GenBank/DDBJ whole genome shotgun (WGS) entry which is preliminary data.</text>
</comment>
<dbReference type="AlphaFoldDB" id="A0A9P4GSY8"/>
<dbReference type="GeneID" id="63844526"/>
<name>A0A9P4GSY8_9PLEO</name>
<feature type="chain" id="PRO_5040361021" description="Secreted protein" evidence="1">
    <location>
        <begin position="27"/>
        <end position="83"/>
    </location>
</feature>
<accession>A0A9P4GSY8</accession>
<feature type="signal peptide" evidence="1">
    <location>
        <begin position="1"/>
        <end position="26"/>
    </location>
</feature>
<evidence type="ECO:0008006" key="4">
    <source>
        <dbReference type="Google" id="ProtNLM"/>
    </source>
</evidence>
<reference evidence="2" key="1">
    <citation type="submission" date="2020-01" db="EMBL/GenBank/DDBJ databases">
        <authorList>
            <consortium name="DOE Joint Genome Institute"/>
            <person name="Haridas S."/>
            <person name="Albert R."/>
            <person name="Binder M."/>
            <person name="Bloem J."/>
            <person name="Labutti K."/>
            <person name="Salamov A."/>
            <person name="Andreopoulos B."/>
            <person name="Baker S.E."/>
            <person name="Barry K."/>
            <person name="Bills G."/>
            <person name="Bluhm B.H."/>
            <person name="Cannon C."/>
            <person name="Castanera R."/>
            <person name="Culley D.E."/>
            <person name="Daum C."/>
            <person name="Ezra D."/>
            <person name="Gonzalez J.B."/>
            <person name="Henrissat B."/>
            <person name="Kuo A."/>
            <person name="Liang C."/>
            <person name="Lipzen A."/>
            <person name="Lutzoni F."/>
            <person name="Magnuson J."/>
            <person name="Mondo S."/>
            <person name="Nolan M."/>
            <person name="Ohm R."/>
            <person name="Pangilinan J."/>
            <person name="Park H.-J."/>
            <person name="Ramirez L."/>
            <person name="Alfaro M."/>
            <person name="Sun H."/>
            <person name="Tritt A."/>
            <person name="Yoshinaga Y."/>
            <person name="Zwiers L.-H."/>
            <person name="Turgeon B.G."/>
            <person name="Goodwin S.B."/>
            <person name="Spatafora J.W."/>
            <person name="Crous P.W."/>
            <person name="Grigoriev I.V."/>
        </authorList>
    </citation>
    <scope>NUCLEOTIDE SEQUENCE</scope>
    <source>
        <strain evidence="2">CBS 394.84</strain>
    </source>
</reference>
<gene>
    <name evidence="2" type="ORF">K460DRAFT_21401</name>
</gene>
<dbReference type="EMBL" id="ML976614">
    <property type="protein sequence ID" value="KAF1850752.1"/>
    <property type="molecule type" value="Genomic_DNA"/>
</dbReference>
<dbReference type="RefSeq" id="XP_040793315.1">
    <property type="nucleotide sequence ID" value="XM_040927273.1"/>
</dbReference>